<organism evidence="2 3">
    <name type="scientific">Arthrobacter sedimenti</name>
    <dbReference type="NCBI Taxonomy" id="2694931"/>
    <lineage>
        <taxon>Bacteria</taxon>
        <taxon>Bacillati</taxon>
        <taxon>Actinomycetota</taxon>
        <taxon>Actinomycetes</taxon>
        <taxon>Micrococcales</taxon>
        <taxon>Micrococcaceae</taxon>
        <taxon>Arthrobacter</taxon>
    </lineage>
</organism>
<evidence type="ECO:0000256" key="1">
    <source>
        <dbReference type="SAM" id="MobiDB-lite"/>
    </source>
</evidence>
<accession>A0ABV8WPE7</accession>
<feature type="region of interest" description="Disordered" evidence="1">
    <location>
        <begin position="419"/>
        <end position="448"/>
    </location>
</feature>
<feature type="region of interest" description="Disordered" evidence="1">
    <location>
        <begin position="1"/>
        <end position="21"/>
    </location>
</feature>
<protein>
    <recommendedName>
        <fullName evidence="4">PE-PPE domain-containing protein</fullName>
    </recommendedName>
</protein>
<evidence type="ECO:0000313" key="2">
    <source>
        <dbReference type="EMBL" id="MFC4397033.1"/>
    </source>
</evidence>
<keyword evidence="3" id="KW-1185">Reference proteome</keyword>
<dbReference type="Gene3D" id="3.40.50.1820">
    <property type="entry name" value="alpha/beta hydrolase"/>
    <property type="match status" value="1"/>
</dbReference>
<dbReference type="RefSeq" id="WP_376978093.1">
    <property type="nucleotide sequence ID" value="NZ_JBHSDQ010000005.1"/>
</dbReference>
<dbReference type="InterPro" id="IPR029058">
    <property type="entry name" value="AB_hydrolase_fold"/>
</dbReference>
<evidence type="ECO:0000313" key="3">
    <source>
        <dbReference type="Proteomes" id="UP001595778"/>
    </source>
</evidence>
<proteinExistence type="predicted"/>
<comment type="caution">
    <text evidence="2">The sequence shown here is derived from an EMBL/GenBank/DDBJ whole genome shotgun (WGS) entry which is preliminary data.</text>
</comment>
<reference evidence="3" key="1">
    <citation type="journal article" date="2019" name="Int. J. Syst. Evol. Microbiol.">
        <title>The Global Catalogue of Microorganisms (GCM) 10K type strain sequencing project: providing services to taxonomists for standard genome sequencing and annotation.</title>
        <authorList>
            <consortium name="The Broad Institute Genomics Platform"/>
            <consortium name="The Broad Institute Genome Sequencing Center for Infectious Disease"/>
            <person name="Wu L."/>
            <person name="Ma J."/>
        </authorList>
    </citation>
    <scope>NUCLEOTIDE SEQUENCE [LARGE SCALE GENOMIC DNA]</scope>
    <source>
        <strain evidence="3">PJ61</strain>
    </source>
</reference>
<name>A0ABV8WPE7_9MICC</name>
<dbReference type="Proteomes" id="UP001595778">
    <property type="component" value="Unassembled WGS sequence"/>
</dbReference>
<dbReference type="EMBL" id="JBHSDQ010000005">
    <property type="protein sequence ID" value="MFC4397033.1"/>
    <property type="molecule type" value="Genomic_DNA"/>
</dbReference>
<gene>
    <name evidence="2" type="ORF">ACFO0G_13100</name>
</gene>
<evidence type="ECO:0008006" key="4">
    <source>
        <dbReference type="Google" id="ProtNLM"/>
    </source>
</evidence>
<sequence>MADATPSGSGGPIQVLPPPPDGNLTVSGGVGGITVQLEELEVGAGKLDRLAERLAAIETGLFTAWQELGAHQNRPRSTGTAALIAVWEAKDAVRTVRLELQRISGQVRSCRREYEIAESAAHLKWRLGLSDPDVELQKHVDFWRTGFLNGDATEMLVADAVILLPAIKPAVEENIPSLRTGPVTATQEETISIDLDASPAGLLERVRMIEARGSGYIEVIEVDIGAGKAYVVVVPGTQVNESDGGTNPFDLGGIVDGMGARSERINEAVIQSLRQAGAEPGAEVVAVGYSQGGIHAMNLAADEAFGKEYRLKYVLTAGSPVSRIMPSPDVSSLHLEHRTDWVPGSDGLPNRDARNQVTVTMNNDLYVRGGEDAGLGPGHSLPGYEEAARQVGASKDPSLVQSTAVLGSVLGAGGAATATRFALSKTPPPSVPKDPRDPFSGRPQPGAR</sequence>
<dbReference type="SUPFAM" id="SSF53474">
    <property type="entry name" value="alpha/beta-Hydrolases"/>
    <property type="match status" value="1"/>
</dbReference>